<dbReference type="InterPro" id="IPR002110">
    <property type="entry name" value="Ankyrin_rpt"/>
</dbReference>
<evidence type="ECO:0000313" key="4">
    <source>
        <dbReference type="EMBL" id="KAJ5270434.1"/>
    </source>
</evidence>
<proteinExistence type="predicted"/>
<evidence type="ECO:0000256" key="3">
    <source>
        <dbReference type="PROSITE-ProRule" id="PRU00023"/>
    </source>
</evidence>
<dbReference type="PANTHER" id="PTHR24166:SF48">
    <property type="entry name" value="PROTEIN VAPYRIN"/>
    <property type="match status" value="1"/>
</dbReference>
<dbReference type="Pfam" id="PF00023">
    <property type="entry name" value="Ank"/>
    <property type="match status" value="1"/>
</dbReference>
<evidence type="ECO:0000256" key="1">
    <source>
        <dbReference type="ARBA" id="ARBA00022737"/>
    </source>
</evidence>
<evidence type="ECO:0000313" key="5">
    <source>
        <dbReference type="Proteomes" id="UP001220256"/>
    </source>
</evidence>
<dbReference type="Pfam" id="PF12796">
    <property type="entry name" value="Ank_2"/>
    <property type="match status" value="1"/>
</dbReference>
<protein>
    <recommendedName>
        <fullName evidence="6">Ankyrin repeat protein</fullName>
    </recommendedName>
</protein>
<reference evidence="4 5" key="1">
    <citation type="journal article" date="2023" name="IMA Fungus">
        <title>Comparative genomic study of the Penicillium genus elucidates a diverse pangenome and 15 lateral gene transfer events.</title>
        <authorList>
            <person name="Petersen C."/>
            <person name="Sorensen T."/>
            <person name="Nielsen M.R."/>
            <person name="Sondergaard T.E."/>
            <person name="Sorensen J.L."/>
            <person name="Fitzpatrick D.A."/>
            <person name="Frisvad J.C."/>
            <person name="Nielsen K.L."/>
        </authorList>
    </citation>
    <scope>NUCLEOTIDE SEQUENCE [LARGE SCALE GENOMIC DNA]</scope>
    <source>
        <strain evidence="4 5">IBT 3361</strain>
    </source>
</reference>
<dbReference type="PANTHER" id="PTHR24166">
    <property type="entry name" value="ROLLING PEBBLES, ISOFORM B"/>
    <property type="match status" value="1"/>
</dbReference>
<feature type="repeat" description="ANK" evidence="3">
    <location>
        <begin position="235"/>
        <end position="263"/>
    </location>
</feature>
<dbReference type="EMBL" id="JAPVEB010000003">
    <property type="protein sequence ID" value="KAJ5270434.1"/>
    <property type="molecule type" value="Genomic_DNA"/>
</dbReference>
<comment type="caution">
    <text evidence="4">The sequence shown here is derived from an EMBL/GenBank/DDBJ whole genome shotgun (WGS) entry which is preliminary data.</text>
</comment>
<dbReference type="PROSITE" id="PS50088">
    <property type="entry name" value="ANK_REPEAT"/>
    <property type="match status" value="1"/>
</dbReference>
<gene>
    <name evidence="4" type="ORF">N7505_006192</name>
</gene>
<keyword evidence="1" id="KW-0677">Repeat</keyword>
<sequence length="384" mass="43069">MSSQILTDLPFETFWLILKSLNSCGRDINALAQVNRNLYALLNPYLYRLSVHIPPNPAIAWGAYHGREATVREFLEQGSWKGSTFGAGKSPEPITLAALAGHANTVELLLNHGAQPMKRWDWNENGTKQTGVTDWNYTESDPIRDWPPWTAALVRDRAEVLQVLIDDAGFVQRFFNFFKLLPNGYGYFNTPLKALRPSSSPERLSQMAIDDSFGNLEIVRFLVDSGSPVNDPDLWGHTPLVYAADAGNVETVQLLLNRGADPDPGIPWPLRLAAEKRHVKAAELLLERIDVRRKITSGDDQLWLLYSAATCGFVKIVPACLDAGGNVGRRLFIRYFPFLHADDESSRNGYYSIPLDWARLRGHSAVVRLLENARTALWPMDITL</sequence>
<dbReference type="InterPro" id="IPR036770">
    <property type="entry name" value="Ankyrin_rpt-contain_sf"/>
</dbReference>
<accession>A0ABQ8WL55</accession>
<evidence type="ECO:0008006" key="6">
    <source>
        <dbReference type="Google" id="ProtNLM"/>
    </source>
</evidence>
<name>A0ABQ8WL55_PENCH</name>
<dbReference type="InterPro" id="IPR050889">
    <property type="entry name" value="Dendritic_Spine_Reg/Scaffold"/>
</dbReference>
<dbReference type="PROSITE" id="PS50297">
    <property type="entry name" value="ANK_REP_REGION"/>
    <property type="match status" value="1"/>
</dbReference>
<keyword evidence="2 3" id="KW-0040">ANK repeat</keyword>
<keyword evidence="5" id="KW-1185">Reference proteome</keyword>
<dbReference type="SMART" id="SM00248">
    <property type="entry name" value="ANK"/>
    <property type="match status" value="6"/>
</dbReference>
<evidence type="ECO:0000256" key="2">
    <source>
        <dbReference type="ARBA" id="ARBA00023043"/>
    </source>
</evidence>
<dbReference type="SUPFAM" id="SSF48403">
    <property type="entry name" value="Ankyrin repeat"/>
    <property type="match status" value="1"/>
</dbReference>
<dbReference type="Gene3D" id="1.25.40.20">
    <property type="entry name" value="Ankyrin repeat-containing domain"/>
    <property type="match status" value="1"/>
</dbReference>
<organism evidence="4 5">
    <name type="scientific">Penicillium chrysogenum</name>
    <name type="common">Penicillium notatum</name>
    <dbReference type="NCBI Taxonomy" id="5076"/>
    <lineage>
        <taxon>Eukaryota</taxon>
        <taxon>Fungi</taxon>
        <taxon>Dikarya</taxon>
        <taxon>Ascomycota</taxon>
        <taxon>Pezizomycotina</taxon>
        <taxon>Eurotiomycetes</taxon>
        <taxon>Eurotiomycetidae</taxon>
        <taxon>Eurotiales</taxon>
        <taxon>Aspergillaceae</taxon>
        <taxon>Penicillium</taxon>
        <taxon>Penicillium chrysogenum species complex</taxon>
    </lineage>
</organism>
<dbReference type="Proteomes" id="UP001220256">
    <property type="component" value="Unassembled WGS sequence"/>
</dbReference>